<dbReference type="AlphaFoldDB" id="A0A927WBM5"/>
<accession>A0A927WBM5</accession>
<dbReference type="InterPro" id="IPR050639">
    <property type="entry name" value="SSR_resolvase"/>
</dbReference>
<feature type="domain" description="Recombinase" evidence="1">
    <location>
        <begin position="36"/>
        <end position="162"/>
    </location>
</feature>
<dbReference type="Proteomes" id="UP000768462">
    <property type="component" value="Unassembled WGS sequence"/>
</dbReference>
<gene>
    <name evidence="2" type="ORF">E7215_03745</name>
</gene>
<reference evidence="2" key="1">
    <citation type="submission" date="2019-04" db="EMBL/GenBank/DDBJ databases">
        <title>Evolution of Biomass-Degrading Anaerobic Consortia Revealed by Metagenomics.</title>
        <authorList>
            <person name="Peng X."/>
        </authorList>
    </citation>
    <scope>NUCLEOTIDE SEQUENCE</scope>
    <source>
        <strain evidence="2">SIG254</strain>
    </source>
</reference>
<proteinExistence type="predicted"/>
<dbReference type="GO" id="GO:0003677">
    <property type="term" value="F:DNA binding"/>
    <property type="evidence" value="ECO:0007669"/>
    <property type="project" value="InterPro"/>
</dbReference>
<dbReference type="InterPro" id="IPR038109">
    <property type="entry name" value="DNA_bind_recomb_sf"/>
</dbReference>
<evidence type="ECO:0000259" key="1">
    <source>
        <dbReference type="PROSITE" id="PS51737"/>
    </source>
</evidence>
<protein>
    <recommendedName>
        <fullName evidence="1">Recombinase domain-containing protein</fullName>
    </recommendedName>
</protein>
<name>A0A927WBM5_9CLOT</name>
<comment type="caution">
    <text evidence="2">The sequence shown here is derived from an EMBL/GenBank/DDBJ whole genome shotgun (WGS) entry which is preliminary data.</text>
</comment>
<dbReference type="PANTHER" id="PTHR30461:SF23">
    <property type="entry name" value="DNA RECOMBINASE-RELATED"/>
    <property type="match status" value="1"/>
</dbReference>
<evidence type="ECO:0000313" key="3">
    <source>
        <dbReference type="Proteomes" id="UP000768462"/>
    </source>
</evidence>
<dbReference type="PANTHER" id="PTHR30461">
    <property type="entry name" value="DNA-INVERTASE FROM LAMBDOID PROPHAGE"/>
    <property type="match status" value="1"/>
</dbReference>
<dbReference type="GO" id="GO:0000150">
    <property type="term" value="F:DNA strand exchange activity"/>
    <property type="evidence" value="ECO:0007669"/>
    <property type="project" value="InterPro"/>
</dbReference>
<evidence type="ECO:0000313" key="2">
    <source>
        <dbReference type="EMBL" id="MBE6059274.1"/>
    </source>
</evidence>
<dbReference type="Pfam" id="PF07508">
    <property type="entry name" value="Recombinase"/>
    <property type="match status" value="1"/>
</dbReference>
<dbReference type="InterPro" id="IPR011109">
    <property type="entry name" value="DNA_bind_recombinase_dom"/>
</dbReference>
<dbReference type="Gene3D" id="3.90.1750.20">
    <property type="entry name" value="Putative Large Serine Recombinase, Chain B, Domain 2"/>
    <property type="match status" value="1"/>
</dbReference>
<organism evidence="2 3">
    <name type="scientific">Clostridium sulfidigenes</name>
    <dbReference type="NCBI Taxonomy" id="318464"/>
    <lineage>
        <taxon>Bacteria</taxon>
        <taxon>Bacillati</taxon>
        <taxon>Bacillota</taxon>
        <taxon>Clostridia</taxon>
        <taxon>Eubacteriales</taxon>
        <taxon>Clostridiaceae</taxon>
        <taxon>Clostridium</taxon>
    </lineage>
</organism>
<dbReference type="EMBL" id="SVCM01000042">
    <property type="protein sequence ID" value="MBE6059274.1"/>
    <property type="molecule type" value="Genomic_DNA"/>
</dbReference>
<sequence>MHSTLYSRKIKNKYYIKWGLRKRFRDGVTICNTERFLGYDKDENGNLVINEEQAKIVRRIFREYLDGKGYAVIARGLEADGVKTAAGKTKWWDSTIKGILENEKYYGELLLQKTVTVDYLTKKRVDNKNIEPMYRIENNHEPIISKEMFDLVQQERKKRFEISSGKNDDRRKYTNKYGFSGTIL</sequence>
<dbReference type="PROSITE" id="PS51737">
    <property type="entry name" value="RECOMBINASE_DNA_BIND"/>
    <property type="match status" value="1"/>
</dbReference>